<evidence type="ECO:0000313" key="1">
    <source>
        <dbReference type="EMBL" id="MBB4349038.1"/>
    </source>
</evidence>
<sequence length="60" mass="6620">MAGWPCHPAIHQFHRKIDNAAIRFSFAAQPGLPPWSGGNAVTVLNKIVDLPLALTMNLWQ</sequence>
<dbReference type="Proteomes" id="UP000524535">
    <property type="component" value="Unassembled WGS sequence"/>
</dbReference>
<protein>
    <submittedName>
        <fullName evidence="1">Uncharacterized protein</fullName>
    </submittedName>
</protein>
<comment type="caution">
    <text evidence="1">The sequence shown here is derived from an EMBL/GenBank/DDBJ whole genome shotgun (WGS) entry which is preliminary data.</text>
</comment>
<dbReference type="EMBL" id="JACIHM010000004">
    <property type="protein sequence ID" value="MBB4447373.1"/>
    <property type="molecule type" value="Genomic_DNA"/>
</dbReference>
<organism evidence="1 4">
    <name type="scientific">Aliirhizobium cellulosilyticum</name>
    <dbReference type="NCBI Taxonomy" id="393664"/>
    <lineage>
        <taxon>Bacteria</taxon>
        <taxon>Pseudomonadati</taxon>
        <taxon>Pseudomonadota</taxon>
        <taxon>Alphaproteobacteria</taxon>
        <taxon>Hyphomicrobiales</taxon>
        <taxon>Rhizobiaceae</taxon>
        <taxon>Aliirhizobium</taxon>
    </lineage>
</organism>
<evidence type="ECO:0000313" key="4">
    <source>
        <dbReference type="Proteomes" id="UP000520770"/>
    </source>
</evidence>
<proteinExistence type="predicted"/>
<evidence type="ECO:0000313" key="6">
    <source>
        <dbReference type="Proteomes" id="UP000576087"/>
    </source>
</evidence>
<dbReference type="EMBL" id="JACIGW010000002">
    <property type="protein sequence ID" value="MBB4349038.1"/>
    <property type="molecule type" value="Genomic_DNA"/>
</dbReference>
<accession>A0A7W6WQ40</accession>
<dbReference type="Proteomes" id="UP000576087">
    <property type="component" value="Unassembled WGS sequence"/>
</dbReference>
<evidence type="ECO:0000313" key="5">
    <source>
        <dbReference type="Proteomes" id="UP000524535"/>
    </source>
</evidence>
<reference evidence="4 5" key="1">
    <citation type="submission" date="2020-08" db="EMBL/GenBank/DDBJ databases">
        <title>Genomic Encyclopedia of Type Strains, Phase IV (KMG-V): Genome sequencing to study the core and pangenomes of soil and plant-associated prokaryotes.</title>
        <authorList>
            <person name="Whitman W."/>
        </authorList>
    </citation>
    <scope>NUCLEOTIDE SEQUENCE [LARGE SCALE GENOMIC DNA]</scope>
    <source>
        <strain evidence="2 5">SEMIA 444</strain>
        <strain evidence="1 4">SEMIA 448</strain>
        <strain evidence="3 6">SEMIA 452</strain>
    </source>
</reference>
<keyword evidence="5" id="KW-1185">Reference proteome</keyword>
<name>A0A7W6WQ40_9HYPH</name>
<evidence type="ECO:0000313" key="3">
    <source>
        <dbReference type="EMBL" id="MBB4447373.1"/>
    </source>
</evidence>
<dbReference type="Proteomes" id="UP000520770">
    <property type="component" value="Unassembled WGS sequence"/>
</dbReference>
<gene>
    <name evidence="2" type="ORF">GGE31_003255</name>
    <name evidence="1" type="ORF">GGE33_002780</name>
    <name evidence="3" type="ORF">GGE35_003196</name>
</gene>
<dbReference type="AlphaFoldDB" id="A0A7W6WQ40"/>
<dbReference type="EMBL" id="JACIGY010000004">
    <property type="protein sequence ID" value="MBB4412741.1"/>
    <property type="molecule type" value="Genomic_DNA"/>
</dbReference>
<evidence type="ECO:0000313" key="2">
    <source>
        <dbReference type="EMBL" id="MBB4412741.1"/>
    </source>
</evidence>